<dbReference type="OrthoDB" id="6990934at2"/>
<dbReference type="Proteomes" id="UP000029499">
    <property type="component" value="Chromosome"/>
</dbReference>
<dbReference type="EMBL" id="CP009533">
    <property type="protein sequence ID" value="AIS17535.1"/>
    <property type="molecule type" value="Genomic_DNA"/>
</dbReference>
<proteinExistence type="predicted"/>
<sequence length="72" mass="7735">MAPSSSTQIPDPLDRPNDPVAPEPYAEGKPDEDVRPGDETLSPVPMDSDPEVDPRQVRTQTGEPDISPDDPA</sequence>
<evidence type="ECO:0000313" key="3">
    <source>
        <dbReference type="Proteomes" id="UP000029499"/>
    </source>
</evidence>
<accession>A0A089YUW6</accession>
<evidence type="ECO:0000256" key="1">
    <source>
        <dbReference type="SAM" id="MobiDB-lite"/>
    </source>
</evidence>
<name>A0A089YUW6_9PSED</name>
<organism evidence="2 3">
    <name type="scientific">Pseudomonas rhizosphaerae</name>
    <dbReference type="NCBI Taxonomy" id="216142"/>
    <lineage>
        <taxon>Bacteria</taxon>
        <taxon>Pseudomonadati</taxon>
        <taxon>Pseudomonadota</taxon>
        <taxon>Gammaproteobacteria</taxon>
        <taxon>Pseudomonadales</taxon>
        <taxon>Pseudomonadaceae</taxon>
        <taxon>Pseudomonas</taxon>
    </lineage>
</organism>
<dbReference type="KEGG" id="prh:LT40_09050"/>
<reference evidence="2 3" key="1">
    <citation type="journal article" date="2015" name="J. Biotechnol.">
        <title>Complete genome sequence of Pseudomonas rhizosphaerae IH5T (=DSM 16299T), a phosphate-solubilizing rhizobacterium for bacterial biofertilizer.</title>
        <authorList>
            <person name="Kwak Y."/>
            <person name="Jung B.K."/>
            <person name="Shin J.H."/>
        </authorList>
    </citation>
    <scope>NUCLEOTIDE SEQUENCE [LARGE SCALE GENOMIC DNA]</scope>
    <source>
        <strain evidence="2">DSM 16299</strain>
    </source>
</reference>
<feature type="region of interest" description="Disordered" evidence="1">
    <location>
        <begin position="1"/>
        <end position="72"/>
    </location>
</feature>
<gene>
    <name evidence="2" type="ORF">LT40_09050</name>
</gene>
<dbReference type="AlphaFoldDB" id="A0A089YUW6"/>
<feature type="compositionally biased region" description="Basic and acidic residues" evidence="1">
    <location>
        <begin position="26"/>
        <end position="38"/>
    </location>
</feature>
<dbReference type="HOGENOM" id="CLU_2719299_0_0_6"/>
<dbReference type="RefSeq" id="WP_043189026.1">
    <property type="nucleotide sequence ID" value="NZ_CP009533.1"/>
</dbReference>
<keyword evidence="3" id="KW-1185">Reference proteome</keyword>
<protein>
    <submittedName>
        <fullName evidence="2">Uncharacterized protein</fullName>
    </submittedName>
</protein>
<evidence type="ECO:0000313" key="2">
    <source>
        <dbReference type="EMBL" id="AIS17535.1"/>
    </source>
</evidence>